<reference evidence="1 2" key="1">
    <citation type="journal article" date="2021" name="Front. Genet.">
        <title>Chromosome-Level Genome Assembly Reveals Significant Gene Expansion in the Toll and IMD Signaling Pathways of Dendrolimus kikuchii.</title>
        <authorList>
            <person name="Zhou J."/>
            <person name="Wu P."/>
            <person name="Xiong Z."/>
            <person name="Liu N."/>
            <person name="Zhao N."/>
            <person name="Ji M."/>
            <person name="Qiu Y."/>
            <person name="Yang B."/>
        </authorList>
    </citation>
    <scope>NUCLEOTIDE SEQUENCE [LARGE SCALE GENOMIC DNA]</scope>
    <source>
        <strain evidence="1">Ann1</strain>
    </source>
</reference>
<sequence>MSYLPVFLFVTICLDIMYSLENGLARTPPMGWMSWGYYKCGVDCKKNPDTCLNEQLIISVADAFYEEGYLEAGYEYIIIDDCWSERRRDDKGRLVADAKRFPSGMKYIADYIHSKGLKFGMYTTVGEVTCMHYPGSRNHFEVDAKTFAEWDLDYLKVDGCFVEEQFLNKAYIKLGQYLNITGRPMVYSCSWPYYIQYIHKKTPDYEQIYRHCNLWRNYHDVSSHWPAIKMIVNHYKNNYDTFHKFHGPGHWHDPDMLVFGTNSLTEGQSRIQLSVYAMLSAPLLISCDMTQITSLEKRLLQNLDLISIGQDALGLMARPYTLDEHLTLWVKPRLPMKGDSYMSFSFALVNMGDMDNFISFTPLDYGLDSIDGYTVMDVLNSVFVRNVTMHQKITNTVPAEDVILYTLFPL</sequence>
<protein>
    <submittedName>
        <fullName evidence="1">Uncharacterized protein</fullName>
    </submittedName>
</protein>
<name>A0ACC1CKC3_9NEOP</name>
<evidence type="ECO:0000313" key="2">
    <source>
        <dbReference type="Proteomes" id="UP000824533"/>
    </source>
</evidence>
<keyword evidence="2" id="KW-1185">Reference proteome</keyword>
<accession>A0ACC1CKC3</accession>
<gene>
    <name evidence="1" type="ORF">K1T71_012690</name>
</gene>
<comment type="caution">
    <text evidence="1">The sequence shown here is derived from an EMBL/GenBank/DDBJ whole genome shotgun (WGS) entry which is preliminary data.</text>
</comment>
<organism evidence="1 2">
    <name type="scientific">Dendrolimus kikuchii</name>
    <dbReference type="NCBI Taxonomy" id="765133"/>
    <lineage>
        <taxon>Eukaryota</taxon>
        <taxon>Metazoa</taxon>
        <taxon>Ecdysozoa</taxon>
        <taxon>Arthropoda</taxon>
        <taxon>Hexapoda</taxon>
        <taxon>Insecta</taxon>
        <taxon>Pterygota</taxon>
        <taxon>Neoptera</taxon>
        <taxon>Endopterygota</taxon>
        <taxon>Lepidoptera</taxon>
        <taxon>Glossata</taxon>
        <taxon>Ditrysia</taxon>
        <taxon>Bombycoidea</taxon>
        <taxon>Lasiocampidae</taxon>
        <taxon>Dendrolimus</taxon>
    </lineage>
</organism>
<proteinExistence type="predicted"/>
<dbReference type="EMBL" id="CM034409">
    <property type="protein sequence ID" value="KAJ0171927.1"/>
    <property type="molecule type" value="Genomic_DNA"/>
</dbReference>
<evidence type="ECO:0000313" key="1">
    <source>
        <dbReference type="EMBL" id="KAJ0171927.1"/>
    </source>
</evidence>
<dbReference type="Proteomes" id="UP000824533">
    <property type="component" value="Linkage Group LG23"/>
</dbReference>